<feature type="region of interest" description="Disordered" evidence="2">
    <location>
        <begin position="370"/>
        <end position="563"/>
    </location>
</feature>
<dbReference type="EMBL" id="CAVMBE010000011">
    <property type="protein sequence ID" value="CAK3904699.1"/>
    <property type="molecule type" value="Genomic_DNA"/>
</dbReference>
<organism evidence="4 5">
    <name type="scientific">Lecanosticta acicola</name>
    <dbReference type="NCBI Taxonomy" id="111012"/>
    <lineage>
        <taxon>Eukaryota</taxon>
        <taxon>Fungi</taxon>
        <taxon>Dikarya</taxon>
        <taxon>Ascomycota</taxon>
        <taxon>Pezizomycotina</taxon>
        <taxon>Dothideomycetes</taxon>
        <taxon>Dothideomycetidae</taxon>
        <taxon>Mycosphaerellales</taxon>
        <taxon>Mycosphaerellaceae</taxon>
        <taxon>Lecanosticta</taxon>
    </lineage>
</organism>
<feature type="region of interest" description="Disordered" evidence="2">
    <location>
        <begin position="1298"/>
        <end position="1338"/>
    </location>
</feature>
<feature type="compositionally biased region" description="Pro residues" evidence="2">
    <location>
        <begin position="659"/>
        <end position="670"/>
    </location>
</feature>
<feature type="region of interest" description="Disordered" evidence="2">
    <location>
        <begin position="1232"/>
        <end position="1267"/>
    </location>
</feature>
<evidence type="ECO:0000259" key="3">
    <source>
        <dbReference type="Pfam" id="PF12814"/>
    </source>
</evidence>
<feature type="region of interest" description="Disordered" evidence="2">
    <location>
        <begin position="1101"/>
        <end position="1189"/>
    </location>
</feature>
<name>A0AAI8YUZ2_9PEZI</name>
<protein>
    <submittedName>
        <fullName evidence="4">Anucleate primary sterigmata A</fullName>
    </submittedName>
</protein>
<evidence type="ECO:0000313" key="5">
    <source>
        <dbReference type="Proteomes" id="UP001296104"/>
    </source>
</evidence>
<dbReference type="GO" id="GO:0005543">
    <property type="term" value="F:phospholipid binding"/>
    <property type="evidence" value="ECO:0007669"/>
    <property type="project" value="InterPro"/>
</dbReference>
<feature type="compositionally biased region" description="Basic and acidic residues" evidence="2">
    <location>
        <begin position="1146"/>
        <end position="1163"/>
    </location>
</feature>
<keyword evidence="5" id="KW-1185">Reference proteome</keyword>
<feature type="compositionally biased region" description="Polar residues" evidence="2">
    <location>
        <begin position="634"/>
        <end position="644"/>
    </location>
</feature>
<dbReference type="GO" id="GO:0015631">
    <property type="term" value="F:tubulin binding"/>
    <property type="evidence" value="ECO:0007669"/>
    <property type="project" value="TreeGrafter"/>
</dbReference>
<evidence type="ECO:0000256" key="1">
    <source>
        <dbReference type="SAM" id="Coils"/>
    </source>
</evidence>
<proteinExistence type="predicted"/>
<dbReference type="InterPro" id="IPR024774">
    <property type="entry name" value="PH_dom-Mcp5-type"/>
</dbReference>
<feature type="compositionally biased region" description="Polar residues" evidence="2">
    <location>
        <begin position="673"/>
        <end position="693"/>
    </location>
</feature>
<dbReference type="GO" id="GO:0000226">
    <property type="term" value="P:microtubule cytoskeleton organization"/>
    <property type="evidence" value="ECO:0007669"/>
    <property type="project" value="TreeGrafter"/>
</dbReference>
<dbReference type="Pfam" id="PF12814">
    <property type="entry name" value="Mcp5_PH"/>
    <property type="match status" value="1"/>
</dbReference>
<feature type="compositionally biased region" description="Basic and acidic residues" evidence="2">
    <location>
        <begin position="792"/>
        <end position="802"/>
    </location>
</feature>
<feature type="domain" description="Pleckstrin homology" evidence="3">
    <location>
        <begin position="953"/>
        <end position="1097"/>
    </location>
</feature>
<feature type="compositionally biased region" description="Acidic residues" evidence="2">
    <location>
        <begin position="315"/>
        <end position="329"/>
    </location>
</feature>
<feature type="coiled-coil region" evidence="1">
    <location>
        <begin position="89"/>
        <end position="222"/>
    </location>
</feature>
<sequence length="1338" mass="147312">MADYFSEYSSFAGAKRLPSPADTPYETPGFIRSKRSSRVASSSREQSTSPPPLPPDTSEYQEKTRDGRYTAVDPRRFTPTLHASLVSEILNLRRELDSKNNLVENLETSLSSAKTENETLNEQLSDRAKEVRKAKQHVQQMERGVYDAVEDVVRERDEAKASLEDLKNKFEIAQKKTRQQDEDALRTHSIWENEKESWDNERRQLERRVHVTESRLRAVVDEMAAQQSQMAQADEHSDEATFKDSGLGEGSDTASIRSATVTTPVKHRRNMSSISFRPRNARTSVSSRMTAATPDLYARPGGNTLADELDIDEEEEYDDEEFEHVDEDAQSPQRRKHVDYRQNSMTVEVAAPAKPIIALTSDALQSANEMRRLSPERRRLQYQDRATTPPPALAIAEPTPRAVYVDKGYQPSPPPSPPRVHITDEQQRTVITTGDSSGDSVRLAEIQTETSPHQPTPGLRSSIGSSPISPPQTPVVDDEPAWLDEKSASVVAPTYSTAATQTDSVEPARPRGHPPKRDSLSPPSFVPAIAIHPPGSRPSSPRPYALPPGTKNASTQARLGWPCKDASVQTEEIRIDRRPVKLPPHLLPCNLLPSPTFQEPMRFKRVPTEGSAKIFTKLPSALSSPASPPLQSPTDSSPEMSRSNGSKDLRSYPLKALPLPRPVLSPPGPPQGETFQSNGPLNRSSQYGVSQSKLESHVTDIDQWSEPSDYEGPTSPDLDSADLTGSIPALSRPPPGRFNLSEPPKAVPEDKEISPERRPDTADSYGAAPEPSVASSRATSQRRSVRQPAKLGKPDARKDMHSRNSSFGSMASSSYSTQSNLPMPPFPIPLRSSSRITGKPHSEGSGSPSRSVQSRSQQQRQANLRKVQSAAAIRNRNGRVSPQKHRRRRRSPDLTPVQSMAFESPTPTKFPIPELPTPLQDNLAFDYVKGSVDLSRSPGEASSVARVSEETNLVDAIAATMVGEWMWKYIRKRKSFGIGEDNSEFPVADQNGVVNLATGHGTRHKRWVWLSPYERTIMWDTKQPNSGAALLGKKGRKLTIQSVLDVEDLTPLPKNAELYTAWKRSILILTPERALKFTAINEERHALWMTALSFLSQSAQLPTQIPRPPPSKVHAPPIPPVPAIPSTSIDGVPIKRHRSPSFGRSTVRDSIRLAKGKRPELHKVQSQPDQPYGSDLPGVEGNDSADFPAVPRLYISTTRHQRKRSDTQPGMSQSLANFRSFSSSAVPSSASSALRHGASTDGSSYRPSVSTKYGGSTRGSIASPDRPNFFEAVGTVRMEAFVDPNVRDGVLYVPAPPPPAIGASRRPRRGSGLSQSTVDKRRAGYVFDEDGMDPFKGF</sequence>
<feature type="region of interest" description="Disordered" evidence="2">
    <location>
        <begin position="614"/>
        <end position="913"/>
    </location>
</feature>
<feature type="region of interest" description="Disordered" evidence="2">
    <location>
        <begin position="227"/>
        <end position="254"/>
    </location>
</feature>
<dbReference type="PANTHER" id="PTHR28190:SF2">
    <property type="entry name" value="MIGRATION PROTEIN, PUTATIVE (AFU_ORTHOLOGUE AFUA_2G07730)-RELATED"/>
    <property type="match status" value="1"/>
</dbReference>
<feature type="compositionally biased region" description="Low complexity" evidence="2">
    <location>
        <begin position="843"/>
        <end position="861"/>
    </location>
</feature>
<accession>A0AAI8YUZ2</accession>
<gene>
    <name evidence="4" type="ORF">LECACI_7A002518</name>
</gene>
<comment type="caution">
    <text evidence="4">The sequence shown here is derived from an EMBL/GenBank/DDBJ whole genome shotgun (WGS) entry which is preliminary data.</text>
</comment>
<dbReference type="PANTHER" id="PTHR28190">
    <property type="entry name" value="NUCLEAR MIGRATION PROTEIN NUM1"/>
    <property type="match status" value="1"/>
</dbReference>
<evidence type="ECO:0000256" key="2">
    <source>
        <dbReference type="SAM" id="MobiDB-lite"/>
    </source>
</evidence>
<feature type="region of interest" description="Disordered" evidence="2">
    <location>
        <begin position="315"/>
        <end position="340"/>
    </location>
</feature>
<dbReference type="Proteomes" id="UP001296104">
    <property type="component" value="Unassembled WGS sequence"/>
</dbReference>
<reference evidence="4" key="1">
    <citation type="submission" date="2023-11" db="EMBL/GenBank/DDBJ databases">
        <authorList>
            <person name="Alioto T."/>
            <person name="Alioto T."/>
            <person name="Gomez Garrido J."/>
        </authorList>
    </citation>
    <scope>NUCLEOTIDE SEQUENCE</scope>
</reference>
<feature type="compositionally biased region" description="Basic and acidic residues" evidence="2">
    <location>
        <begin position="370"/>
        <end position="382"/>
    </location>
</feature>
<feature type="compositionally biased region" description="Basic and acidic residues" evidence="2">
    <location>
        <begin position="233"/>
        <end position="242"/>
    </location>
</feature>
<dbReference type="GO" id="GO:0005739">
    <property type="term" value="C:mitochondrion"/>
    <property type="evidence" value="ECO:0007669"/>
    <property type="project" value="TreeGrafter"/>
</dbReference>
<feature type="compositionally biased region" description="Basic and acidic residues" evidence="2">
    <location>
        <begin position="60"/>
        <end position="75"/>
    </location>
</feature>
<keyword evidence="1" id="KW-0175">Coiled coil</keyword>
<dbReference type="GO" id="GO:0032065">
    <property type="term" value="P:maintenance of protein location in cell cortex"/>
    <property type="evidence" value="ECO:0007669"/>
    <property type="project" value="InterPro"/>
</dbReference>
<feature type="compositionally biased region" description="Basic and acidic residues" evidence="2">
    <location>
        <begin position="747"/>
        <end position="761"/>
    </location>
</feature>
<feature type="compositionally biased region" description="Low complexity" evidence="2">
    <location>
        <begin position="38"/>
        <end position="48"/>
    </location>
</feature>
<feature type="region of interest" description="Disordered" evidence="2">
    <location>
        <begin position="1"/>
        <end position="75"/>
    </location>
</feature>
<dbReference type="InterPro" id="IPR053005">
    <property type="entry name" value="Nuclear_Pos-Cytoskel_Interact"/>
</dbReference>
<feature type="compositionally biased region" description="Polar residues" evidence="2">
    <location>
        <begin position="428"/>
        <end position="439"/>
    </location>
</feature>
<feature type="compositionally biased region" description="Low complexity" evidence="2">
    <location>
        <begin position="803"/>
        <end position="816"/>
    </location>
</feature>
<feature type="compositionally biased region" description="Pro residues" evidence="2">
    <location>
        <begin position="1105"/>
        <end position="1123"/>
    </location>
</feature>
<feature type="compositionally biased region" description="Polar residues" evidence="2">
    <location>
        <begin position="494"/>
        <end position="504"/>
    </location>
</feature>
<feature type="compositionally biased region" description="Polar residues" evidence="2">
    <location>
        <begin position="1240"/>
        <end position="1260"/>
    </location>
</feature>
<dbReference type="GO" id="GO:0005938">
    <property type="term" value="C:cell cortex"/>
    <property type="evidence" value="ECO:0007669"/>
    <property type="project" value="InterPro"/>
</dbReference>
<dbReference type="SUPFAM" id="SSF50729">
    <property type="entry name" value="PH domain-like"/>
    <property type="match status" value="1"/>
</dbReference>
<evidence type="ECO:0000313" key="4">
    <source>
        <dbReference type="EMBL" id="CAK3904699.1"/>
    </source>
</evidence>
<feature type="compositionally biased region" description="Polar residues" evidence="2">
    <location>
        <begin position="773"/>
        <end position="782"/>
    </location>
</feature>